<accession>A0A0P1J711</accession>
<name>A0A0P1J711_9RHOB</name>
<sequence>MSGNEQVMAVLLEEEDLRLVHRDWPRKMRLAVCLMPNGDCQLLLFRQEEAGLVAARLRKHLGLRPAEICIHPPVHGFPTRQLRYSDEKSLAALLADAPQLVEDATDYSVNFAFALEEGLDPVAFLGVDANEPAIDLPVAAAQDVVVEGDGVLRFSSRRAPVVPVVPKPSERKLTFDMAREAARALEIESKPLVEEKAAFESFPGEAFKPLSAFDEKETERGYTLREEHAEFVISNGEGPVVEIDNAGKLFLRDDRKLLAIRIEQEDGVQPGTVRIKSDLLPASLKSALRAACGAVEVSGEAAFLYVTLPAEQADQATPEPISAVTSHAQTNLATPTRRRAAMRLVALTTLTLAAIFLVLGMQPVDVINQSAGNGPIDWSQFRLSLQAQP</sequence>
<evidence type="ECO:0000313" key="2">
    <source>
        <dbReference type="EMBL" id="CUK25898.1"/>
    </source>
</evidence>
<proteinExistence type="predicted"/>
<keyword evidence="1" id="KW-1133">Transmembrane helix</keyword>
<dbReference type="AlphaFoldDB" id="A0A0P1J711"/>
<dbReference type="Proteomes" id="UP000051184">
    <property type="component" value="Unassembled WGS sequence"/>
</dbReference>
<dbReference type="OrthoDB" id="7815691at2"/>
<gene>
    <name evidence="2" type="ORF">TA5114_01702</name>
</gene>
<reference evidence="3" key="1">
    <citation type="submission" date="2015-09" db="EMBL/GenBank/DDBJ databases">
        <authorList>
            <person name="Rodrigo-Torres Lidia"/>
            <person name="Arahal R.David."/>
        </authorList>
    </citation>
    <scope>NUCLEOTIDE SEQUENCE [LARGE SCALE GENOMIC DNA]</scope>
    <source>
        <strain evidence="3">CECT 5114</strain>
    </source>
</reference>
<feature type="transmembrane region" description="Helical" evidence="1">
    <location>
        <begin position="340"/>
        <end position="359"/>
    </location>
</feature>
<dbReference type="RefSeq" id="WP_058314854.1">
    <property type="nucleotide sequence ID" value="NZ_CYUE01000018.1"/>
</dbReference>
<keyword evidence="1" id="KW-0472">Membrane</keyword>
<organism evidence="2 3">
    <name type="scientific">Cognatishimia activa</name>
    <dbReference type="NCBI Taxonomy" id="1715691"/>
    <lineage>
        <taxon>Bacteria</taxon>
        <taxon>Pseudomonadati</taxon>
        <taxon>Pseudomonadota</taxon>
        <taxon>Alphaproteobacteria</taxon>
        <taxon>Rhodobacterales</taxon>
        <taxon>Paracoccaceae</taxon>
        <taxon>Cognatishimia</taxon>
    </lineage>
</organism>
<evidence type="ECO:0000313" key="3">
    <source>
        <dbReference type="Proteomes" id="UP000051184"/>
    </source>
</evidence>
<dbReference type="EMBL" id="CYUE01000018">
    <property type="protein sequence ID" value="CUK25898.1"/>
    <property type="molecule type" value="Genomic_DNA"/>
</dbReference>
<keyword evidence="3" id="KW-1185">Reference proteome</keyword>
<protein>
    <submittedName>
        <fullName evidence="2">Uncharacterized protein</fullName>
    </submittedName>
</protein>
<evidence type="ECO:0000256" key="1">
    <source>
        <dbReference type="SAM" id="Phobius"/>
    </source>
</evidence>
<keyword evidence="1" id="KW-0812">Transmembrane</keyword>